<comment type="caution">
    <text evidence="3">The sequence shown here is derived from an EMBL/GenBank/DDBJ whole genome shotgun (WGS) entry which is preliminary data.</text>
</comment>
<dbReference type="RefSeq" id="WP_203760407.1">
    <property type="nucleotide sequence ID" value="NZ_BAAABO010000025.1"/>
</dbReference>
<dbReference type="PROSITE" id="PS50801">
    <property type="entry name" value="STAS"/>
    <property type="match status" value="1"/>
</dbReference>
<evidence type="ECO:0000256" key="1">
    <source>
        <dbReference type="SAM" id="MobiDB-lite"/>
    </source>
</evidence>
<feature type="compositionally biased region" description="Basic and acidic residues" evidence="1">
    <location>
        <begin position="156"/>
        <end position="172"/>
    </location>
</feature>
<proteinExistence type="predicted"/>
<keyword evidence="4" id="KW-1185">Reference proteome</keyword>
<dbReference type="Gene3D" id="3.30.750.24">
    <property type="entry name" value="STAS domain"/>
    <property type="match status" value="1"/>
</dbReference>
<protein>
    <recommendedName>
        <fullName evidence="2">STAS domain-containing protein</fullName>
    </recommendedName>
</protein>
<organism evidence="3 4">
    <name type="scientific">Paractinoplanes deccanensis</name>
    <dbReference type="NCBI Taxonomy" id="113561"/>
    <lineage>
        <taxon>Bacteria</taxon>
        <taxon>Bacillati</taxon>
        <taxon>Actinomycetota</taxon>
        <taxon>Actinomycetes</taxon>
        <taxon>Micromonosporales</taxon>
        <taxon>Micromonosporaceae</taxon>
        <taxon>Paractinoplanes</taxon>
    </lineage>
</organism>
<evidence type="ECO:0000259" key="2">
    <source>
        <dbReference type="PROSITE" id="PS50801"/>
    </source>
</evidence>
<name>A0ABQ3XXH9_9ACTN</name>
<dbReference type="InterPro" id="IPR002645">
    <property type="entry name" value="STAS_dom"/>
</dbReference>
<dbReference type="InterPro" id="IPR058548">
    <property type="entry name" value="MlaB-like_STAS"/>
</dbReference>
<evidence type="ECO:0000313" key="4">
    <source>
        <dbReference type="Proteomes" id="UP000609879"/>
    </source>
</evidence>
<dbReference type="Proteomes" id="UP000609879">
    <property type="component" value="Unassembled WGS sequence"/>
</dbReference>
<dbReference type="Pfam" id="PF13466">
    <property type="entry name" value="STAS_2"/>
    <property type="match status" value="1"/>
</dbReference>
<evidence type="ECO:0000313" key="3">
    <source>
        <dbReference type="EMBL" id="GID72453.1"/>
    </source>
</evidence>
<feature type="compositionally biased region" description="Basic and acidic residues" evidence="1">
    <location>
        <begin position="120"/>
        <end position="139"/>
    </location>
</feature>
<feature type="domain" description="STAS" evidence="2">
    <location>
        <begin position="1"/>
        <end position="101"/>
    </location>
</feature>
<dbReference type="SUPFAM" id="SSF52091">
    <property type="entry name" value="SpoIIaa-like"/>
    <property type="match status" value="1"/>
</dbReference>
<feature type="region of interest" description="Disordered" evidence="1">
    <location>
        <begin position="84"/>
        <end position="178"/>
    </location>
</feature>
<dbReference type="EMBL" id="BOMI01000015">
    <property type="protein sequence ID" value="GID72453.1"/>
    <property type="molecule type" value="Genomic_DNA"/>
</dbReference>
<dbReference type="InterPro" id="IPR036513">
    <property type="entry name" value="STAS_dom_sf"/>
</dbReference>
<accession>A0ABQ3XXH9</accession>
<reference evidence="3 4" key="1">
    <citation type="submission" date="2021-01" db="EMBL/GenBank/DDBJ databases">
        <title>Whole genome shotgun sequence of Actinoplanes deccanensis NBRC 13994.</title>
        <authorList>
            <person name="Komaki H."/>
            <person name="Tamura T."/>
        </authorList>
    </citation>
    <scope>NUCLEOTIDE SEQUENCE [LARGE SCALE GENOMIC DNA]</scope>
    <source>
        <strain evidence="3 4">NBRC 13994</strain>
    </source>
</reference>
<sequence>MTTIALPNGPTKADISFLSALVGAGEGDVVLDLSAVTQPTMIAIEALARLALAARHHGRRLTIHGARPELRELATLVGLETFLEPSTPAAGDTDQTALAEAPLQATRKAGEGTVNARPGRTTERRAGTGATDRKAEEATSLKPRRAGGAGSLQVGREPEEREQPLRVEEVGHPGDAAV</sequence>
<gene>
    <name evidence="3" type="ORF">Ade02nite_10940</name>
</gene>